<sequence length="183" mass="20614">MTGLRRGTPVDRPRCCPLNLKQPNTDWTLTKNQNSSIKSYNSINMDGTLMRKAMHADPENYVTSMAPGQYWTWGTHMRGMKEYKMSPSTSGVTSRPWTPRCTPPPPQQQQPSVPSHPPPHPPPDYHHNVYIPGTPSGFCTLRPAAQRSELDVHNAFSTFGKKRRLQMSPQGEAAIINNDLYND</sequence>
<feature type="region of interest" description="Disordered" evidence="1">
    <location>
        <begin position="84"/>
        <end position="128"/>
    </location>
</feature>
<dbReference type="Pfam" id="PF15974">
    <property type="entry name" value="Cadherin_tail"/>
    <property type="match status" value="1"/>
</dbReference>
<feature type="compositionally biased region" description="Pro residues" evidence="1">
    <location>
        <begin position="101"/>
        <end position="122"/>
    </location>
</feature>
<dbReference type="AlphaFoldDB" id="A0A6A4RP90"/>
<proteinExistence type="predicted"/>
<comment type="caution">
    <text evidence="3">The sequence shown here is derived from an EMBL/GenBank/DDBJ whole genome shotgun (WGS) entry which is preliminary data.</text>
</comment>
<feature type="compositionally biased region" description="Polar residues" evidence="1">
    <location>
        <begin position="86"/>
        <end position="96"/>
    </location>
</feature>
<evidence type="ECO:0000313" key="4">
    <source>
        <dbReference type="Proteomes" id="UP000438429"/>
    </source>
</evidence>
<accession>A0A6A4RP90</accession>
<evidence type="ECO:0000259" key="2">
    <source>
        <dbReference type="Pfam" id="PF15974"/>
    </source>
</evidence>
<evidence type="ECO:0000256" key="1">
    <source>
        <dbReference type="SAM" id="MobiDB-lite"/>
    </source>
</evidence>
<dbReference type="Proteomes" id="UP000438429">
    <property type="component" value="Unassembled WGS sequence"/>
</dbReference>
<dbReference type="EMBL" id="VEVO01000787">
    <property type="protein sequence ID" value="KAF0021957.1"/>
    <property type="molecule type" value="Genomic_DNA"/>
</dbReference>
<organism evidence="3 4">
    <name type="scientific">Scophthalmus maximus</name>
    <name type="common">Turbot</name>
    <name type="synonym">Psetta maxima</name>
    <dbReference type="NCBI Taxonomy" id="52904"/>
    <lineage>
        <taxon>Eukaryota</taxon>
        <taxon>Metazoa</taxon>
        <taxon>Chordata</taxon>
        <taxon>Craniata</taxon>
        <taxon>Vertebrata</taxon>
        <taxon>Euteleostomi</taxon>
        <taxon>Actinopterygii</taxon>
        <taxon>Neopterygii</taxon>
        <taxon>Teleostei</taxon>
        <taxon>Neoteleostei</taxon>
        <taxon>Acanthomorphata</taxon>
        <taxon>Carangaria</taxon>
        <taxon>Pleuronectiformes</taxon>
        <taxon>Pleuronectoidei</taxon>
        <taxon>Scophthalmidae</taxon>
        <taxon>Scophthalmus</taxon>
    </lineage>
</organism>
<reference evidence="3 4" key="1">
    <citation type="submission" date="2019-06" db="EMBL/GenBank/DDBJ databases">
        <title>Draft genomes of female and male turbot (Scophthalmus maximus).</title>
        <authorList>
            <person name="Xu H."/>
            <person name="Xu X.-W."/>
            <person name="Shao C."/>
            <person name="Chen S."/>
        </authorList>
    </citation>
    <scope>NUCLEOTIDE SEQUENCE [LARGE SCALE GENOMIC DNA]</scope>
    <source>
        <strain evidence="3">Ysfricsl-2016a</strain>
        <tissue evidence="3">Blood</tissue>
    </source>
</reference>
<evidence type="ECO:0000313" key="3">
    <source>
        <dbReference type="EMBL" id="KAF0021957.1"/>
    </source>
</evidence>
<name>A0A6A4RP90_SCOMX</name>
<gene>
    <name evidence="3" type="ORF">F2P81_025790</name>
</gene>
<feature type="domain" description="Cadherin C-terminal catenin-binding" evidence="2">
    <location>
        <begin position="21"/>
        <end position="163"/>
    </location>
</feature>
<protein>
    <recommendedName>
        <fullName evidence="2">Cadherin C-terminal catenin-binding domain-containing protein</fullName>
    </recommendedName>
</protein>
<dbReference type="InterPro" id="IPR031904">
    <property type="entry name" value="Cadherin_CBD"/>
</dbReference>